<gene>
    <name evidence="1" type="ORF">LX95_02856</name>
</gene>
<evidence type="ECO:0000313" key="2">
    <source>
        <dbReference type="Proteomes" id="UP000249542"/>
    </source>
</evidence>
<dbReference type="AlphaFoldDB" id="A0A2W7HWD2"/>
<name>A0A2W7HWD2_9FLAO</name>
<dbReference type="PROSITE" id="PS51257">
    <property type="entry name" value="PROKAR_LIPOPROTEIN"/>
    <property type="match status" value="1"/>
</dbReference>
<organism evidence="1 2">
    <name type="scientific">Mesonia algae</name>
    <dbReference type="NCBI Taxonomy" id="213248"/>
    <lineage>
        <taxon>Bacteria</taxon>
        <taxon>Pseudomonadati</taxon>
        <taxon>Bacteroidota</taxon>
        <taxon>Flavobacteriia</taxon>
        <taxon>Flavobacteriales</taxon>
        <taxon>Flavobacteriaceae</taxon>
        <taxon>Mesonia</taxon>
    </lineage>
</organism>
<evidence type="ECO:0000313" key="1">
    <source>
        <dbReference type="EMBL" id="PZW37665.1"/>
    </source>
</evidence>
<comment type="caution">
    <text evidence="1">The sequence shown here is derived from an EMBL/GenBank/DDBJ whole genome shotgun (WGS) entry which is preliminary data.</text>
</comment>
<reference evidence="1 2" key="1">
    <citation type="submission" date="2018-06" db="EMBL/GenBank/DDBJ databases">
        <title>Genomic Encyclopedia of Archaeal and Bacterial Type Strains, Phase II (KMG-II): from individual species to whole genera.</title>
        <authorList>
            <person name="Goeker M."/>
        </authorList>
    </citation>
    <scope>NUCLEOTIDE SEQUENCE [LARGE SCALE GENOMIC DNA]</scope>
    <source>
        <strain evidence="1 2">DSM 15361</strain>
    </source>
</reference>
<sequence>MNKLIKIIVVSLILIFTACVTNKRNVTVSQKKTSLPVILSYNQEYDVIWRIKIPILLEFANNSDIKRKLDIVQHINTYNSRQEGIIPYREDNKKLKEPIYINERSKKEIIFYTQHTLDTSKTFQKKFNNYLKEMKIRPKENISAGSFEEFKLKHTILLGKLLSKDSLKVSFFVKEPKPVFEKPIKIPLN</sequence>
<proteinExistence type="predicted"/>
<protein>
    <recommendedName>
        <fullName evidence="3">Lipoprotein</fullName>
    </recommendedName>
</protein>
<accession>A0A2W7HWD2</accession>
<keyword evidence="2" id="KW-1185">Reference proteome</keyword>
<evidence type="ECO:0008006" key="3">
    <source>
        <dbReference type="Google" id="ProtNLM"/>
    </source>
</evidence>
<dbReference type="EMBL" id="QKYV01000013">
    <property type="protein sequence ID" value="PZW37665.1"/>
    <property type="molecule type" value="Genomic_DNA"/>
</dbReference>
<dbReference type="RefSeq" id="WP_111542109.1">
    <property type="nucleotide sequence ID" value="NZ_QKYV01000013.1"/>
</dbReference>
<dbReference type="Proteomes" id="UP000249542">
    <property type="component" value="Unassembled WGS sequence"/>
</dbReference>